<gene>
    <name evidence="1" type="ORF">HNR40_003076</name>
</gene>
<organism evidence="1 2">
    <name type="scientific">Nonomuraea endophytica</name>
    <dbReference type="NCBI Taxonomy" id="714136"/>
    <lineage>
        <taxon>Bacteria</taxon>
        <taxon>Bacillati</taxon>
        <taxon>Actinomycetota</taxon>
        <taxon>Actinomycetes</taxon>
        <taxon>Streptosporangiales</taxon>
        <taxon>Streptosporangiaceae</taxon>
        <taxon>Nonomuraea</taxon>
    </lineage>
</organism>
<name>A0A7W8EFN1_9ACTN</name>
<dbReference type="AlphaFoldDB" id="A0A7W8EFN1"/>
<evidence type="ECO:0000313" key="1">
    <source>
        <dbReference type="EMBL" id="MBB5077603.1"/>
    </source>
</evidence>
<proteinExistence type="predicted"/>
<accession>A0A7W8EFN1</accession>
<dbReference type="RefSeq" id="WP_184961528.1">
    <property type="nucleotide sequence ID" value="NZ_JACHIN010000003.1"/>
</dbReference>
<protein>
    <recommendedName>
        <fullName evidence="3">RHIM domain-containing protein</fullName>
    </recommendedName>
</protein>
<keyword evidence="2" id="KW-1185">Reference proteome</keyword>
<reference evidence="1 2" key="1">
    <citation type="submission" date="2020-08" db="EMBL/GenBank/DDBJ databases">
        <title>Genomic Encyclopedia of Type Strains, Phase IV (KMG-IV): sequencing the most valuable type-strain genomes for metagenomic binning, comparative biology and taxonomic classification.</title>
        <authorList>
            <person name="Goeker M."/>
        </authorList>
    </citation>
    <scope>NUCLEOTIDE SEQUENCE [LARGE SCALE GENOMIC DNA]</scope>
    <source>
        <strain evidence="1 2">DSM 45385</strain>
    </source>
</reference>
<sequence length="130" mass="13340">MDPVTLVVTALAAGAALGLKDTASAAVKDAYEALKGLAKRRLDGRPDGELALDRHEQAPDTWRNPLLAELAAAGAEGDGELVTAARALMQLADAAGSRAGKYTVDARGAQGVQVGDNNQQANVFHAPPGR</sequence>
<comment type="caution">
    <text evidence="1">The sequence shown here is derived from an EMBL/GenBank/DDBJ whole genome shotgun (WGS) entry which is preliminary data.</text>
</comment>
<dbReference type="Proteomes" id="UP000568380">
    <property type="component" value="Unassembled WGS sequence"/>
</dbReference>
<dbReference type="EMBL" id="JACHIN010000003">
    <property type="protein sequence ID" value="MBB5077603.1"/>
    <property type="molecule type" value="Genomic_DNA"/>
</dbReference>
<evidence type="ECO:0008006" key="3">
    <source>
        <dbReference type="Google" id="ProtNLM"/>
    </source>
</evidence>
<evidence type="ECO:0000313" key="2">
    <source>
        <dbReference type="Proteomes" id="UP000568380"/>
    </source>
</evidence>